<dbReference type="InterPro" id="IPR023654">
    <property type="entry name" value="Ribosomal_eL32_arc"/>
</dbReference>
<evidence type="ECO:0000256" key="2">
    <source>
        <dbReference type="ARBA" id="ARBA00022980"/>
    </source>
</evidence>
<dbReference type="RefSeq" id="WP_256621801.1">
    <property type="nucleotide sequence ID" value="NZ_JTEO01000002.1"/>
</dbReference>
<dbReference type="AlphaFoldDB" id="A0AAE3H9G6"/>
<dbReference type="GO" id="GO:0006412">
    <property type="term" value="P:translation"/>
    <property type="evidence" value="ECO:0007669"/>
    <property type="project" value="InterPro"/>
</dbReference>
<dbReference type="SMART" id="SM01393">
    <property type="entry name" value="Ribosomal_L32e"/>
    <property type="match status" value="1"/>
</dbReference>
<evidence type="ECO:0000256" key="4">
    <source>
        <dbReference type="ARBA" id="ARBA00035229"/>
    </source>
</evidence>
<dbReference type="NCBIfam" id="NF006332">
    <property type="entry name" value="PRK08562.1"/>
    <property type="match status" value="1"/>
</dbReference>
<evidence type="ECO:0000256" key="3">
    <source>
        <dbReference type="ARBA" id="ARBA00023274"/>
    </source>
</evidence>
<accession>A0AAE3H9G6</accession>
<protein>
    <recommendedName>
        <fullName evidence="4">Large ribosomal subunit protein eL32</fullName>
    </recommendedName>
    <alternativeName>
        <fullName evidence="5">50S ribosomal protein L32e</fullName>
    </alternativeName>
</protein>
<organism evidence="6 7">
    <name type="scientific">Methanolobus chelungpuianus</name>
    <dbReference type="NCBI Taxonomy" id="502115"/>
    <lineage>
        <taxon>Archaea</taxon>
        <taxon>Methanobacteriati</taxon>
        <taxon>Methanobacteriota</taxon>
        <taxon>Stenosarchaea group</taxon>
        <taxon>Methanomicrobia</taxon>
        <taxon>Methanosarcinales</taxon>
        <taxon>Methanosarcinaceae</taxon>
        <taxon>Methanolobus</taxon>
    </lineage>
</organism>
<evidence type="ECO:0000313" key="7">
    <source>
        <dbReference type="Proteomes" id="UP001206983"/>
    </source>
</evidence>
<dbReference type="CDD" id="cd00513">
    <property type="entry name" value="Ribosomal_L32_L32e"/>
    <property type="match status" value="1"/>
</dbReference>
<dbReference type="SUPFAM" id="SSF52042">
    <property type="entry name" value="Ribosomal protein L32e"/>
    <property type="match status" value="1"/>
</dbReference>
<dbReference type="PANTHER" id="PTHR23413">
    <property type="entry name" value="60S RIBOSOMAL PROTEIN L32 AND DNA-DIRECTED RNA POLYMERASE II, SUBUNIT N"/>
    <property type="match status" value="1"/>
</dbReference>
<evidence type="ECO:0000256" key="1">
    <source>
        <dbReference type="ARBA" id="ARBA00008431"/>
    </source>
</evidence>
<dbReference type="InterPro" id="IPR001515">
    <property type="entry name" value="Ribosomal_eL32"/>
</dbReference>
<evidence type="ECO:0000256" key="5">
    <source>
        <dbReference type="ARBA" id="ARBA00035377"/>
    </source>
</evidence>
<evidence type="ECO:0000313" key="6">
    <source>
        <dbReference type="EMBL" id="MCQ6962052.1"/>
    </source>
</evidence>
<sequence>MDVKSKRLFKVRKVQKGKKPHFVRADSHKFKRLDSNWRCPRGLRGKKRRHYKAKGALVEAGYGSPLAVKGLHPSGYSEILVCTAADLAGLDASSQAIRIAAQVGARKKSIIEAKAQELGLKVLNPSRGE</sequence>
<dbReference type="Proteomes" id="UP001206983">
    <property type="component" value="Unassembled WGS sequence"/>
</dbReference>
<dbReference type="PANTHER" id="PTHR23413:SF1">
    <property type="entry name" value="RIBOSOMAL PROTEIN L32"/>
    <property type="match status" value="1"/>
</dbReference>
<proteinExistence type="inferred from homology"/>
<keyword evidence="2 6" id="KW-0689">Ribosomal protein</keyword>
<reference evidence="6 7" key="1">
    <citation type="journal article" date="2011" name="Appl. Environ. Microbiol.">
        <title>Methanogenic archaea isolated from Taiwan's Chelungpu fault.</title>
        <authorList>
            <person name="Wu S.Y."/>
            <person name="Lai M.C."/>
        </authorList>
    </citation>
    <scope>NUCLEOTIDE SEQUENCE [LARGE SCALE GENOMIC DNA]</scope>
    <source>
        <strain evidence="6 7">St545Mb</strain>
    </source>
</reference>
<keyword evidence="7" id="KW-1185">Reference proteome</keyword>
<dbReference type="EMBL" id="JTEO01000002">
    <property type="protein sequence ID" value="MCQ6962052.1"/>
    <property type="molecule type" value="Genomic_DNA"/>
</dbReference>
<dbReference type="InterPro" id="IPR036351">
    <property type="entry name" value="Ribosomal_eL32_sf"/>
</dbReference>
<comment type="caution">
    <text evidence="6">The sequence shown here is derived from an EMBL/GenBank/DDBJ whole genome shotgun (WGS) entry which is preliminary data.</text>
</comment>
<keyword evidence="3" id="KW-0687">Ribonucleoprotein</keyword>
<dbReference type="GO" id="GO:0022625">
    <property type="term" value="C:cytosolic large ribosomal subunit"/>
    <property type="evidence" value="ECO:0007669"/>
    <property type="project" value="TreeGrafter"/>
</dbReference>
<name>A0AAE3H9G6_9EURY</name>
<dbReference type="GO" id="GO:0003735">
    <property type="term" value="F:structural constituent of ribosome"/>
    <property type="evidence" value="ECO:0007669"/>
    <property type="project" value="InterPro"/>
</dbReference>
<comment type="similarity">
    <text evidence="1">Belongs to the eukaryotic ribosomal protein eL32 family.</text>
</comment>
<dbReference type="Pfam" id="PF01655">
    <property type="entry name" value="Ribosomal_L32e"/>
    <property type="match status" value="1"/>
</dbReference>
<gene>
    <name evidence="6" type="primary">rpl32e</name>
    <name evidence="6" type="ORF">PV02_02490</name>
</gene>